<dbReference type="InterPro" id="IPR036950">
    <property type="entry name" value="PBP_transglycosylase"/>
</dbReference>
<evidence type="ECO:0000256" key="11">
    <source>
        <dbReference type="ARBA" id="ARBA00023316"/>
    </source>
</evidence>
<dbReference type="Proteomes" id="UP000186785">
    <property type="component" value="Unassembled WGS sequence"/>
</dbReference>
<keyword evidence="8" id="KW-0133">Cell shape</keyword>
<feature type="compositionally biased region" description="Low complexity" evidence="14">
    <location>
        <begin position="740"/>
        <end position="761"/>
    </location>
</feature>
<proteinExistence type="inferred from homology"/>
<dbReference type="InterPro" id="IPR001460">
    <property type="entry name" value="PCN-bd_Tpept"/>
</dbReference>
<keyword evidence="9" id="KW-0573">Peptidoglycan synthesis</keyword>
<dbReference type="RefSeq" id="WP_073708302.1">
    <property type="nucleotide sequence ID" value="NZ_MQSV01000001.1"/>
</dbReference>
<dbReference type="Pfam" id="PF00912">
    <property type="entry name" value="Transgly"/>
    <property type="match status" value="1"/>
</dbReference>
<evidence type="ECO:0000256" key="7">
    <source>
        <dbReference type="ARBA" id="ARBA00022801"/>
    </source>
</evidence>
<dbReference type="SUPFAM" id="SSF56601">
    <property type="entry name" value="beta-lactamase/transpeptidase-like"/>
    <property type="match status" value="1"/>
</dbReference>
<keyword evidence="15" id="KW-0472">Membrane</keyword>
<name>A0A1Q5PPG2_9ACTO</name>
<evidence type="ECO:0000256" key="2">
    <source>
        <dbReference type="ARBA" id="ARBA00007739"/>
    </source>
</evidence>
<dbReference type="SUPFAM" id="SSF53955">
    <property type="entry name" value="Lysozyme-like"/>
    <property type="match status" value="1"/>
</dbReference>
<dbReference type="EMBL" id="MQSV01000001">
    <property type="protein sequence ID" value="OKL49409.1"/>
    <property type="molecule type" value="Genomic_DNA"/>
</dbReference>
<dbReference type="InterPro" id="IPR050396">
    <property type="entry name" value="Glycosyltr_51/Transpeptidase"/>
</dbReference>
<gene>
    <name evidence="18" type="ORF">BSR29_00065</name>
</gene>
<dbReference type="Gene3D" id="3.40.710.10">
    <property type="entry name" value="DD-peptidase/beta-lactamase superfamily"/>
    <property type="match status" value="1"/>
</dbReference>
<keyword evidence="5" id="KW-0328">Glycosyltransferase</keyword>
<feature type="compositionally biased region" description="Pro residues" evidence="14">
    <location>
        <begin position="701"/>
        <end position="722"/>
    </location>
</feature>
<dbReference type="Gene3D" id="1.10.3810.10">
    <property type="entry name" value="Biosynthetic peptidoglycan transglycosylase-like"/>
    <property type="match status" value="1"/>
</dbReference>
<feature type="domain" description="Glycosyl transferase family 51" evidence="17">
    <location>
        <begin position="111"/>
        <end position="281"/>
    </location>
</feature>
<dbReference type="FunFam" id="1.10.3810.10:FF:000001">
    <property type="entry name" value="Penicillin-binding protein 1A"/>
    <property type="match status" value="1"/>
</dbReference>
<feature type="compositionally biased region" description="Basic and acidic residues" evidence="14">
    <location>
        <begin position="689"/>
        <end position="699"/>
    </location>
</feature>
<dbReference type="GO" id="GO:0006508">
    <property type="term" value="P:proteolysis"/>
    <property type="evidence" value="ECO:0007669"/>
    <property type="project" value="UniProtKB-KW"/>
</dbReference>
<dbReference type="PANTHER" id="PTHR32282:SF33">
    <property type="entry name" value="PEPTIDOGLYCAN GLYCOSYLTRANSFERASE"/>
    <property type="match status" value="1"/>
</dbReference>
<keyword evidence="15" id="KW-0812">Transmembrane</keyword>
<sequence length="761" mass="83013">MTKSEKSAGASRSRASRSEKPNDKQPSKPVPSRRSPVEDRKSPRRHTANNPKKKSWFKRGLMGLLWLFLIGVILGGITVIASFILIDVPKVDDAVRQERTVVTYADGKTEMGSLSKINRKIIDTSKIPAYVGQAVVASEDRTFFKNNGVDLKGIVRAFWNNIRGGSRQGASTLTQQYVENYYTGSRGGYIGKYREAILALKINQSQTKQEILNNYLNTIYFGRSAYGIEAAANAYFNKSAKDLTVSEAALIAGIIPAPSKWDPAKNPEQAKKRWERVIALMKEDGWISEQQAKEAQFPKFVEKYTYVRRSGNSGYLLDQAEAEAVRLAGLKENDLQTGGYRVVTTIDKNHQEQMAKAIAEMPEGAAPNLRVGMISVNSTTGAILAEFPGKDYGKSQRNIVTEDILHAGSTFKPFALMAALEDGKTLYSKVNGNSPAYFPGGYVANNFGGYSYGVVTLRKATAMSINTAYLRLNRQIGPEKTKEMAIRMGIPADTVGLDGNLVNVLGPASVHLADLAQAYSTLGNYGAENPVHIVAEIRDSKGQVVYKAPQPNKQVLPANTAKQTLKAMQDVVAYGSGEDARIRGWKPAGKTGTSQENKSALFVGLVPGVTTVIGMFQEGPGGAEETITPFGGFREITGGSVPTRVWKAYMEQALEGVEPTEFEEPERPIKVRREPVAPQPEEQEEETPEETKEAPKEEPAPAQPEQPAPAPSEPAQPEQPKPQPEEPKQPAPGDQKQPEKPQNQKQGQLKPGKPGKVGKNG</sequence>
<feature type="domain" description="Penicillin-binding protein transpeptidase" evidence="16">
    <location>
        <begin position="376"/>
        <end position="607"/>
    </location>
</feature>
<dbReference type="GO" id="GO:0008658">
    <property type="term" value="F:penicillin binding"/>
    <property type="evidence" value="ECO:0007669"/>
    <property type="project" value="InterPro"/>
</dbReference>
<organism evidence="18 19">
    <name type="scientific">Boudabousia liubingyangii</name>
    <dbReference type="NCBI Taxonomy" id="1921764"/>
    <lineage>
        <taxon>Bacteria</taxon>
        <taxon>Bacillati</taxon>
        <taxon>Actinomycetota</taxon>
        <taxon>Actinomycetes</taxon>
        <taxon>Actinomycetales</taxon>
        <taxon>Actinomycetaceae</taxon>
        <taxon>Boudabousia</taxon>
    </lineage>
</organism>
<comment type="catalytic activity">
    <reaction evidence="13">
        <text>[GlcNAc-(1-&gt;4)-Mur2Ac(oyl-L-Ala-gamma-D-Glu-L-Lys-D-Ala-D-Ala)](n)-di-trans,octa-cis-undecaprenyl diphosphate + beta-D-GlcNAc-(1-&gt;4)-Mur2Ac(oyl-L-Ala-gamma-D-Glu-L-Lys-D-Ala-D-Ala)-di-trans,octa-cis-undecaprenyl diphosphate = [GlcNAc-(1-&gt;4)-Mur2Ac(oyl-L-Ala-gamma-D-Glu-L-Lys-D-Ala-D-Ala)](n+1)-di-trans,octa-cis-undecaprenyl diphosphate + di-trans,octa-cis-undecaprenyl diphosphate + H(+)</text>
        <dbReference type="Rhea" id="RHEA:23708"/>
        <dbReference type="Rhea" id="RHEA-COMP:9602"/>
        <dbReference type="Rhea" id="RHEA-COMP:9603"/>
        <dbReference type="ChEBI" id="CHEBI:15378"/>
        <dbReference type="ChEBI" id="CHEBI:58405"/>
        <dbReference type="ChEBI" id="CHEBI:60033"/>
        <dbReference type="ChEBI" id="CHEBI:78435"/>
        <dbReference type="EC" id="2.4.99.28"/>
    </reaction>
</comment>
<evidence type="ECO:0000256" key="5">
    <source>
        <dbReference type="ARBA" id="ARBA00022676"/>
    </source>
</evidence>
<dbReference type="STRING" id="1921764.BSR28_02415"/>
<evidence type="ECO:0000313" key="18">
    <source>
        <dbReference type="EMBL" id="OKL49409.1"/>
    </source>
</evidence>
<comment type="similarity">
    <text evidence="2">In the N-terminal section; belongs to the glycosyltransferase 51 family.</text>
</comment>
<keyword evidence="15" id="KW-1133">Transmembrane helix</keyword>
<keyword evidence="3" id="KW-0121">Carboxypeptidase</keyword>
<feature type="compositionally biased region" description="Basic residues" evidence="14">
    <location>
        <begin position="42"/>
        <end position="52"/>
    </location>
</feature>
<dbReference type="GO" id="GO:0071555">
    <property type="term" value="P:cell wall organization"/>
    <property type="evidence" value="ECO:0007669"/>
    <property type="project" value="UniProtKB-KW"/>
</dbReference>
<dbReference type="Pfam" id="PF00905">
    <property type="entry name" value="Transpeptidase"/>
    <property type="match status" value="1"/>
</dbReference>
<protein>
    <submittedName>
        <fullName evidence="18">Uncharacterized protein</fullName>
    </submittedName>
</protein>
<dbReference type="InterPro" id="IPR012338">
    <property type="entry name" value="Beta-lactam/transpept-like"/>
</dbReference>
<evidence type="ECO:0000256" key="1">
    <source>
        <dbReference type="ARBA" id="ARBA00007090"/>
    </source>
</evidence>
<feature type="transmembrane region" description="Helical" evidence="15">
    <location>
        <begin position="61"/>
        <end position="86"/>
    </location>
</feature>
<comment type="similarity">
    <text evidence="1">In the C-terminal section; belongs to the transpeptidase family.</text>
</comment>
<accession>A0A1Q5PPG2</accession>
<evidence type="ECO:0000256" key="14">
    <source>
        <dbReference type="SAM" id="MobiDB-lite"/>
    </source>
</evidence>
<dbReference type="GO" id="GO:0008955">
    <property type="term" value="F:peptidoglycan glycosyltransferase activity"/>
    <property type="evidence" value="ECO:0007669"/>
    <property type="project" value="UniProtKB-EC"/>
</dbReference>
<evidence type="ECO:0000259" key="17">
    <source>
        <dbReference type="Pfam" id="PF00912"/>
    </source>
</evidence>
<dbReference type="AlphaFoldDB" id="A0A1Q5PPG2"/>
<comment type="catalytic activity">
    <reaction evidence="12">
        <text>Preferential cleavage: (Ac)2-L-Lys-D-Ala-|-D-Ala. Also transpeptidation of peptidyl-alanyl moieties that are N-acyl substituents of D-alanine.</text>
        <dbReference type="EC" id="3.4.16.4"/>
    </reaction>
</comment>
<comment type="caution">
    <text evidence="18">The sequence shown here is derived from an EMBL/GenBank/DDBJ whole genome shotgun (WGS) entry which is preliminary data.</text>
</comment>
<dbReference type="GO" id="GO:0008360">
    <property type="term" value="P:regulation of cell shape"/>
    <property type="evidence" value="ECO:0007669"/>
    <property type="project" value="UniProtKB-KW"/>
</dbReference>
<feature type="region of interest" description="Disordered" evidence="14">
    <location>
        <begin position="1"/>
        <end position="52"/>
    </location>
</feature>
<evidence type="ECO:0000256" key="6">
    <source>
        <dbReference type="ARBA" id="ARBA00022679"/>
    </source>
</evidence>
<dbReference type="GO" id="GO:0030288">
    <property type="term" value="C:outer membrane-bounded periplasmic space"/>
    <property type="evidence" value="ECO:0007669"/>
    <property type="project" value="TreeGrafter"/>
</dbReference>
<keyword evidence="11" id="KW-0961">Cell wall biogenesis/degradation</keyword>
<keyword evidence="6" id="KW-0808">Transferase</keyword>
<evidence type="ECO:0000259" key="16">
    <source>
        <dbReference type="Pfam" id="PF00905"/>
    </source>
</evidence>
<dbReference type="InterPro" id="IPR001264">
    <property type="entry name" value="Glyco_trans_51"/>
</dbReference>
<evidence type="ECO:0000256" key="12">
    <source>
        <dbReference type="ARBA" id="ARBA00034000"/>
    </source>
</evidence>
<keyword evidence="10" id="KW-0511">Multifunctional enzyme</keyword>
<feature type="region of interest" description="Disordered" evidence="14">
    <location>
        <begin position="657"/>
        <end position="761"/>
    </location>
</feature>
<evidence type="ECO:0000256" key="15">
    <source>
        <dbReference type="SAM" id="Phobius"/>
    </source>
</evidence>
<evidence type="ECO:0000256" key="3">
    <source>
        <dbReference type="ARBA" id="ARBA00022645"/>
    </source>
</evidence>
<keyword evidence="19" id="KW-1185">Reference proteome</keyword>
<evidence type="ECO:0000256" key="8">
    <source>
        <dbReference type="ARBA" id="ARBA00022960"/>
    </source>
</evidence>
<evidence type="ECO:0000256" key="9">
    <source>
        <dbReference type="ARBA" id="ARBA00022984"/>
    </source>
</evidence>
<evidence type="ECO:0000256" key="4">
    <source>
        <dbReference type="ARBA" id="ARBA00022670"/>
    </source>
</evidence>
<evidence type="ECO:0000256" key="13">
    <source>
        <dbReference type="ARBA" id="ARBA00049902"/>
    </source>
</evidence>
<feature type="compositionally biased region" description="Basic and acidic residues" evidence="14">
    <location>
        <begin position="665"/>
        <end position="675"/>
    </location>
</feature>
<keyword evidence="4" id="KW-0645">Protease</keyword>
<feature type="compositionally biased region" description="Basic and acidic residues" evidence="14">
    <location>
        <begin position="16"/>
        <end position="26"/>
    </location>
</feature>
<dbReference type="PANTHER" id="PTHR32282">
    <property type="entry name" value="BINDING PROTEIN TRANSPEPTIDASE, PUTATIVE-RELATED"/>
    <property type="match status" value="1"/>
</dbReference>
<evidence type="ECO:0000313" key="19">
    <source>
        <dbReference type="Proteomes" id="UP000186785"/>
    </source>
</evidence>
<evidence type="ECO:0000256" key="10">
    <source>
        <dbReference type="ARBA" id="ARBA00023268"/>
    </source>
</evidence>
<keyword evidence="7" id="KW-0378">Hydrolase</keyword>
<dbReference type="GO" id="GO:0009252">
    <property type="term" value="P:peptidoglycan biosynthetic process"/>
    <property type="evidence" value="ECO:0007669"/>
    <property type="project" value="UniProtKB-KW"/>
</dbReference>
<dbReference type="GO" id="GO:0009002">
    <property type="term" value="F:serine-type D-Ala-D-Ala carboxypeptidase activity"/>
    <property type="evidence" value="ECO:0007669"/>
    <property type="project" value="UniProtKB-EC"/>
</dbReference>
<reference evidence="18 19" key="1">
    <citation type="submission" date="2016-11" db="EMBL/GenBank/DDBJ databases">
        <title>Actinomyces gypaetusis sp. nov. isolated from the vulture Gypaetus barbatus in Qinghai Tibet Plateau China.</title>
        <authorList>
            <person name="Meng X."/>
        </authorList>
    </citation>
    <scope>NUCLEOTIDE SEQUENCE [LARGE SCALE GENOMIC DNA]</scope>
    <source>
        <strain evidence="18 19">VUL4_2</strain>
    </source>
</reference>
<dbReference type="InterPro" id="IPR023346">
    <property type="entry name" value="Lysozyme-like_dom_sf"/>
</dbReference>